<name>A0A1I7ZNI6_9BILA</name>
<dbReference type="AlphaFoldDB" id="A0A1I7ZNI6"/>
<evidence type="ECO:0000313" key="2">
    <source>
        <dbReference type="Proteomes" id="UP000095287"/>
    </source>
</evidence>
<evidence type="ECO:0000313" key="3">
    <source>
        <dbReference type="WBParaSite" id="L893_g27947.t1"/>
    </source>
</evidence>
<protein>
    <submittedName>
        <fullName evidence="3">C-type lectin domain-containing protein</fullName>
    </submittedName>
</protein>
<feature type="chain" id="PRO_5009313712" evidence="1">
    <location>
        <begin position="17"/>
        <end position="216"/>
    </location>
</feature>
<dbReference type="Proteomes" id="UP000095287">
    <property type="component" value="Unplaced"/>
</dbReference>
<accession>A0A1I7ZNI6</accession>
<proteinExistence type="predicted"/>
<organism evidence="2 3">
    <name type="scientific">Steinernema glaseri</name>
    <dbReference type="NCBI Taxonomy" id="37863"/>
    <lineage>
        <taxon>Eukaryota</taxon>
        <taxon>Metazoa</taxon>
        <taxon>Ecdysozoa</taxon>
        <taxon>Nematoda</taxon>
        <taxon>Chromadorea</taxon>
        <taxon>Rhabditida</taxon>
        <taxon>Tylenchina</taxon>
        <taxon>Panagrolaimomorpha</taxon>
        <taxon>Strongyloidoidea</taxon>
        <taxon>Steinernematidae</taxon>
        <taxon>Steinernema</taxon>
    </lineage>
</organism>
<sequence>MSTLFMLLLCSVGVLADTGRIYKNARRLIIEVHQRTSECFHAGTDCNITTSVGFTDSTGVLRYAIRNPTQRGNLWMCFEKGILDLFAHEVPDADFKKAEQACADFATSSSGFDSIAYDNCFNVNLVHYETNPSCISIGADWKPADTSVILYITLSDGSVQRRKITFKPLQSCSVDWVKGGSGHFLCHGEGLRTRQASKYLPRTNKLEVGNTYVCPK</sequence>
<dbReference type="WBParaSite" id="L893_g27947.t1">
    <property type="protein sequence ID" value="L893_g27947.t1"/>
    <property type="gene ID" value="L893_g27947"/>
</dbReference>
<keyword evidence="1" id="KW-0732">Signal</keyword>
<evidence type="ECO:0000256" key="1">
    <source>
        <dbReference type="SAM" id="SignalP"/>
    </source>
</evidence>
<keyword evidence="2" id="KW-1185">Reference proteome</keyword>
<reference evidence="3" key="1">
    <citation type="submission" date="2016-11" db="UniProtKB">
        <authorList>
            <consortium name="WormBaseParasite"/>
        </authorList>
    </citation>
    <scope>IDENTIFICATION</scope>
</reference>
<feature type="signal peptide" evidence="1">
    <location>
        <begin position="1"/>
        <end position="16"/>
    </location>
</feature>